<evidence type="ECO:0000313" key="2">
    <source>
        <dbReference type="Proteomes" id="UP000054549"/>
    </source>
</evidence>
<accession>A0A0C2SS29</accession>
<gene>
    <name evidence="1" type="ORF">M378DRAFT_161369</name>
</gene>
<keyword evidence="2" id="KW-1185">Reference proteome</keyword>
<dbReference type="InParanoid" id="A0A0C2SS29"/>
<organism evidence="1 2">
    <name type="scientific">Amanita muscaria (strain Koide BX008)</name>
    <dbReference type="NCBI Taxonomy" id="946122"/>
    <lineage>
        <taxon>Eukaryota</taxon>
        <taxon>Fungi</taxon>
        <taxon>Dikarya</taxon>
        <taxon>Basidiomycota</taxon>
        <taxon>Agaricomycotina</taxon>
        <taxon>Agaricomycetes</taxon>
        <taxon>Agaricomycetidae</taxon>
        <taxon>Agaricales</taxon>
        <taxon>Pluteineae</taxon>
        <taxon>Amanitaceae</taxon>
        <taxon>Amanita</taxon>
    </lineage>
</organism>
<reference evidence="1 2" key="1">
    <citation type="submission" date="2014-04" db="EMBL/GenBank/DDBJ databases">
        <title>Evolutionary Origins and Diversification of the Mycorrhizal Mutualists.</title>
        <authorList>
            <consortium name="DOE Joint Genome Institute"/>
            <consortium name="Mycorrhizal Genomics Consortium"/>
            <person name="Kohler A."/>
            <person name="Kuo A."/>
            <person name="Nagy L.G."/>
            <person name="Floudas D."/>
            <person name="Copeland A."/>
            <person name="Barry K.W."/>
            <person name="Cichocki N."/>
            <person name="Veneault-Fourrey C."/>
            <person name="LaButti K."/>
            <person name="Lindquist E.A."/>
            <person name="Lipzen A."/>
            <person name="Lundell T."/>
            <person name="Morin E."/>
            <person name="Murat C."/>
            <person name="Riley R."/>
            <person name="Ohm R."/>
            <person name="Sun H."/>
            <person name="Tunlid A."/>
            <person name="Henrissat B."/>
            <person name="Grigoriev I.V."/>
            <person name="Hibbett D.S."/>
            <person name="Martin F."/>
        </authorList>
    </citation>
    <scope>NUCLEOTIDE SEQUENCE [LARGE SCALE GENOMIC DNA]</scope>
    <source>
        <strain evidence="1 2">Koide BX008</strain>
    </source>
</reference>
<sequence length="68" mass="8093">MEDEKLAALKTQISIHFLFISRFFPSDFEFRQELPRFQAEEARFEVTFHDPVVIYIVLTHTEMPCTQA</sequence>
<dbReference type="Proteomes" id="UP000054549">
    <property type="component" value="Unassembled WGS sequence"/>
</dbReference>
<name>A0A0C2SS29_AMAMK</name>
<dbReference type="AlphaFoldDB" id="A0A0C2SS29"/>
<evidence type="ECO:0000313" key="1">
    <source>
        <dbReference type="EMBL" id="KIL66110.1"/>
    </source>
</evidence>
<proteinExistence type="predicted"/>
<dbReference type="HOGENOM" id="CLU_2793437_0_0_1"/>
<protein>
    <submittedName>
        <fullName evidence="1">Uncharacterized protein</fullName>
    </submittedName>
</protein>
<dbReference type="EMBL" id="KN818238">
    <property type="protein sequence ID" value="KIL66110.1"/>
    <property type="molecule type" value="Genomic_DNA"/>
</dbReference>